<dbReference type="PROSITE" id="PS01229">
    <property type="entry name" value="COF_2"/>
    <property type="match status" value="1"/>
</dbReference>
<dbReference type="NCBIfam" id="TIGR01494">
    <property type="entry name" value="ATPase_P-type"/>
    <property type="match status" value="1"/>
</dbReference>
<evidence type="ECO:0000313" key="17">
    <source>
        <dbReference type="EMBL" id="MFC0387681.1"/>
    </source>
</evidence>
<comment type="subcellular location">
    <subcellularLocation>
        <location evidence="1">Cell membrane</location>
        <topology evidence="1">Multi-pass membrane protein</topology>
    </subcellularLocation>
</comment>
<dbReference type="EMBL" id="JBHLVZ010000069">
    <property type="protein sequence ID" value="MFC0387681.1"/>
    <property type="molecule type" value="Genomic_DNA"/>
</dbReference>
<evidence type="ECO:0000256" key="8">
    <source>
        <dbReference type="ARBA" id="ARBA00022840"/>
    </source>
</evidence>
<dbReference type="Gene3D" id="3.30.70.100">
    <property type="match status" value="1"/>
</dbReference>
<dbReference type="SUPFAM" id="SSF55008">
    <property type="entry name" value="HMA, heavy metal-associated domain"/>
    <property type="match status" value="1"/>
</dbReference>
<feature type="transmembrane region" description="Helical" evidence="14">
    <location>
        <begin position="149"/>
        <end position="167"/>
    </location>
</feature>
<proteinExistence type="inferred from homology"/>
<dbReference type="SFLD" id="SFLDG00002">
    <property type="entry name" value="C1.7:_P-type_atpase_like"/>
    <property type="match status" value="1"/>
</dbReference>
<dbReference type="InterPro" id="IPR036412">
    <property type="entry name" value="HAD-like_sf"/>
</dbReference>
<dbReference type="InterPro" id="IPR036163">
    <property type="entry name" value="HMA_dom_sf"/>
</dbReference>
<evidence type="ECO:0000256" key="11">
    <source>
        <dbReference type="ARBA" id="ARBA00023136"/>
    </source>
</evidence>
<dbReference type="CDD" id="cd00371">
    <property type="entry name" value="HMA"/>
    <property type="match status" value="1"/>
</dbReference>
<evidence type="ECO:0000256" key="12">
    <source>
        <dbReference type="ARBA" id="ARBA00039097"/>
    </source>
</evidence>
<protein>
    <recommendedName>
        <fullName evidence="12">P-type Zn(2+) transporter</fullName>
        <ecNumber evidence="12">7.2.2.12</ecNumber>
    </recommendedName>
</protein>
<feature type="transmembrane region" description="Helical" evidence="14">
    <location>
        <begin position="712"/>
        <end position="730"/>
    </location>
</feature>
<dbReference type="PANTHER" id="PTHR48085">
    <property type="entry name" value="CADMIUM/ZINC-TRANSPORTING ATPASE HMA2-RELATED"/>
    <property type="match status" value="1"/>
</dbReference>
<dbReference type="InterPro" id="IPR008250">
    <property type="entry name" value="ATPase_P-typ_transduc_dom_A_sf"/>
</dbReference>
<dbReference type="SUPFAM" id="SSF81653">
    <property type="entry name" value="Calcium ATPase, transduction domain A"/>
    <property type="match status" value="1"/>
</dbReference>
<dbReference type="EC" id="7.2.2.12" evidence="12"/>
<dbReference type="InterPro" id="IPR018303">
    <property type="entry name" value="ATPase_P-typ_P_site"/>
</dbReference>
<dbReference type="InterPro" id="IPR006121">
    <property type="entry name" value="HMA_dom"/>
</dbReference>
<dbReference type="PROSITE" id="PS50846">
    <property type="entry name" value="HMA_2"/>
    <property type="match status" value="1"/>
</dbReference>
<evidence type="ECO:0000256" key="6">
    <source>
        <dbReference type="ARBA" id="ARBA00022723"/>
    </source>
</evidence>
<keyword evidence="4" id="KW-0597">Phosphoprotein</keyword>
<accession>A0ABV6IVN5</accession>
<keyword evidence="9" id="KW-1278">Translocase</keyword>
<dbReference type="InterPro" id="IPR027256">
    <property type="entry name" value="P-typ_ATPase_IB"/>
</dbReference>
<dbReference type="PANTHER" id="PTHR48085:SF5">
    <property type="entry name" value="CADMIUM_ZINC-TRANSPORTING ATPASE HMA4-RELATED"/>
    <property type="match status" value="1"/>
</dbReference>
<evidence type="ECO:0000256" key="10">
    <source>
        <dbReference type="ARBA" id="ARBA00022989"/>
    </source>
</evidence>
<evidence type="ECO:0000259" key="16">
    <source>
        <dbReference type="PROSITE" id="PS50846"/>
    </source>
</evidence>
<dbReference type="SUPFAM" id="SSF81665">
    <property type="entry name" value="Calcium ATPase, transmembrane domain M"/>
    <property type="match status" value="1"/>
</dbReference>
<evidence type="ECO:0000256" key="4">
    <source>
        <dbReference type="ARBA" id="ARBA00022553"/>
    </source>
</evidence>
<evidence type="ECO:0000256" key="15">
    <source>
        <dbReference type="SAM" id="MobiDB-lite"/>
    </source>
</evidence>
<dbReference type="PRINTS" id="PR00941">
    <property type="entry name" value="CDATPASE"/>
</dbReference>
<dbReference type="Gene3D" id="3.40.50.1000">
    <property type="entry name" value="HAD superfamily/HAD-like"/>
    <property type="match status" value="1"/>
</dbReference>
<dbReference type="Gene3D" id="3.40.1110.10">
    <property type="entry name" value="Calcium-transporting ATPase, cytoplasmic domain N"/>
    <property type="match status" value="1"/>
</dbReference>
<feature type="transmembrane region" description="Helical" evidence="14">
    <location>
        <begin position="173"/>
        <end position="192"/>
    </location>
</feature>
<dbReference type="Pfam" id="PF00403">
    <property type="entry name" value="HMA"/>
    <property type="match status" value="1"/>
</dbReference>
<keyword evidence="7 14" id="KW-0547">Nucleotide-binding</keyword>
<comment type="catalytic activity">
    <reaction evidence="13">
        <text>Zn(2+)(in) + ATP + H2O = Zn(2+)(out) + ADP + phosphate + H(+)</text>
        <dbReference type="Rhea" id="RHEA:20621"/>
        <dbReference type="ChEBI" id="CHEBI:15377"/>
        <dbReference type="ChEBI" id="CHEBI:15378"/>
        <dbReference type="ChEBI" id="CHEBI:29105"/>
        <dbReference type="ChEBI" id="CHEBI:30616"/>
        <dbReference type="ChEBI" id="CHEBI:43474"/>
        <dbReference type="ChEBI" id="CHEBI:456216"/>
        <dbReference type="EC" id="7.2.2.12"/>
    </reaction>
</comment>
<evidence type="ECO:0000256" key="13">
    <source>
        <dbReference type="ARBA" id="ARBA00047308"/>
    </source>
</evidence>
<evidence type="ECO:0000256" key="2">
    <source>
        <dbReference type="ARBA" id="ARBA00006024"/>
    </source>
</evidence>
<name>A0ABV6IVN5_9PROT</name>
<evidence type="ECO:0000313" key="18">
    <source>
        <dbReference type="Proteomes" id="UP001589789"/>
    </source>
</evidence>
<dbReference type="SUPFAM" id="SSF56784">
    <property type="entry name" value="HAD-like"/>
    <property type="match status" value="1"/>
</dbReference>
<dbReference type="RefSeq" id="WP_377053368.1">
    <property type="nucleotide sequence ID" value="NZ_JBHLVZ010000069.1"/>
</dbReference>
<evidence type="ECO:0000256" key="5">
    <source>
        <dbReference type="ARBA" id="ARBA00022692"/>
    </source>
</evidence>
<dbReference type="Pfam" id="PF00122">
    <property type="entry name" value="E1-E2_ATPase"/>
    <property type="match status" value="1"/>
</dbReference>
<feature type="domain" description="HMA" evidence="16">
    <location>
        <begin position="12"/>
        <end position="78"/>
    </location>
</feature>
<dbReference type="InterPro" id="IPR017969">
    <property type="entry name" value="Heavy-metal-associated_CS"/>
</dbReference>
<keyword evidence="8 14" id="KW-0067">ATP-binding</keyword>
<dbReference type="Proteomes" id="UP001589789">
    <property type="component" value="Unassembled WGS sequence"/>
</dbReference>
<reference evidence="17 18" key="1">
    <citation type="submission" date="2024-09" db="EMBL/GenBank/DDBJ databases">
        <authorList>
            <person name="Sun Q."/>
            <person name="Mori K."/>
        </authorList>
    </citation>
    <scope>NUCLEOTIDE SEQUENCE [LARGE SCALE GENOMIC DNA]</scope>
    <source>
        <strain evidence="17 18">CCM 7468</strain>
    </source>
</reference>
<keyword evidence="10 14" id="KW-1133">Transmembrane helix</keyword>
<keyword evidence="18" id="KW-1185">Reference proteome</keyword>
<dbReference type="NCBIfam" id="TIGR01512">
    <property type="entry name" value="ATPase-IB2_Cd"/>
    <property type="match status" value="1"/>
</dbReference>
<evidence type="ECO:0000256" key="14">
    <source>
        <dbReference type="RuleBase" id="RU362081"/>
    </source>
</evidence>
<dbReference type="InterPro" id="IPR051014">
    <property type="entry name" value="Cation_Transport_ATPase_IB"/>
</dbReference>
<dbReference type="InterPro" id="IPR023214">
    <property type="entry name" value="HAD_sf"/>
</dbReference>
<evidence type="ECO:0000256" key="9">
    <source>
        <dbReference type="ARBA" id="ARBA00022967"/>
    </source>
</evidence>
<comment type="caution">
    <text evidence="17">The sequence shown here is derived from an EMBL/GenBank/DDBJ whole genome shotgun (WGS) entry which is preliminary data.</text>
</comment>
<dbReference type="InterPro" id="IPR044492">
    <property type="entry name" value="P_typ_ATPase_HD_dom"/>
</dbReference>
<dbReference type="NCBIfam" id="TIGR01511">
    <property type="entry name" value="ATPase-IB1_Cu"/>
    <property type="match status" value="1"/>
</dbReference>
<evidence type="ECO:0000256" key="7">
    <source>
        <dbReference type="ARBA" id="ARBA00022741"/>
    </source>
</evidence>
<evidence type="ECO:0000256" key="3">
    <source>
        <dbReference type="ARBA" id="ARBA00022475"/>
    </source>
</evidence>
<dbReference type="PROSITE" id="PS00154">
    <property type="entry name" value="ATPASE_E1_E2"/>
    <property type="match status" value="1"/>
</dbReference>
<keyword evidence="11 14" id="KW-0472">Membrane</keyword>
<keyword evidence="3 14" id="KW-1003">Cell membrane</keyword>
<dbReference type="SFLD" id="SFLDF00027">
    <property type="entry name" value="p-type_atpase"/>
    <property type="match status" value="1"/>
</dbReference>
<gene>
    <name evidence="17" type="ORF">ACFFIC_19355</name>
</gene>
<dbReference type="InterPro" id="IPR023299">
    <property type="entry name" value="ATPase_P-typ_cyto_dom_N"/>
</dbReference>
<sequence length="765" mass="78282">MTRIPTTEDNGLSMSWRVEGMDCASCVSKVETALNRLPGVTDVAVNLMAERLTLRLAPGQTSAEAVEQSLSGLGYTAHQVGTPPVQMPLPPLASGVDNGHPDEDHHSHPHAGHAHEEAGGHGGFGHSHADHDDPADALKPWYGTGKARLVSLLGAFIIVAYVLSLVLPERLTYPLFLVATAVALVPFGRRAFALARAGTPFSIETLMVTATVGAAVIGAAEEAAIVVLLFALGEMLENVAAGRARAGIRALATLMPRTALRLVAEVKTEEVSSDQLVVGDLVLVRPGDRVPCDGVIEEGQSALDESPVTGESVPVSRGPGDGIIAGSINSDGALRVRVTRGASDNTISRIIRMVEEATAARAPTQRFIERFSNYWTPGAMVVSLLVILVPPFLLGWDWGTSVYRGLAVLLIACPCALVISVPAAMASGLSAGARRGLLIKGGAALEEIGAARTVAFDKTGTLTEGHPRVTDVLPVAGMTEDDLLSLAAGVEQGSSHPLAKAVMSEAAARGIATPATSNQGAIPGRAVTAVVVGRQVSVGSPRFAEESGASLGALAVEVSRLEMEGKTAVVVLADGALAGVLALRDEPRGDAAEGVAALKALGIRSIMLTGDNARTGAAIGGGLGLDVKAGLLPDDKLQEIAALRANGSVVMVGDGINDAPALAAASVGIAMGGGTDVALETADAAVLKDRVTGVAELVGLSRATMANVRTNVAIAVGLKGVFLITTLMGITGLWPAILADTGATVLVTLNALRLLGWKPSSPPTR</sequence>
<dbReference type="Gene3D" id="2.70.150.10">
    <property type="entry name" value="Calcium-transporting ATPase, cytoplasmic transduction domain A"/>
    <property type="match status" value="1"/>
</dbReference>
<dbReference type="InterPro" id="IPR059000">
    <property type="entry name" value="ATPase_P-type_domA"/>
</dbReference>
<dbReference type="InterPro" id="IPR023298">
    <property type="entry name" value="ATPase_P-typ_TM_dom_sf"/>
</dbReference>
<evidence type="ECO:0000256" key="1">
    <source>
        <dbReference type="ARBA" id="ARBA00004651"/>
    </source>
</evidence>
<feature type="transmembrane region" description="Helical" evidence="14">
    <location>
        <begin position="402"/>
        <end position="425"/>
    </location>
</feature>
<comment type="similarity">
    <text evidence="2 14">Belongs to the cation transport ATPase (P-type) (TC 3.A.3) family. Type IB subfamily.</text>
</comment>
<keyword evidence="5 14" id="KW-0812">Transmembrane</keyword>
<dbReference type="PROSITE" id="PS01047">
    <property type="entry name" value="HMA_1"/>
    <property type="match status" value="1"/>
</dbReference>
<dbReference type="Pfam" id="PF00702">
    <property type="entry name" value="Hydrolase"/>
    <property type="match status" value="1"/>
</dbReference>
<feature type="region of interest" description="Disordered" evidence="15">
    <location>
        <begin position="90"/>
        <end position="130"/>
    </location>
</feature>
<dbReference type="PRINTS" id="PR00119">
    <property type="entry name" value="CATATPASE"/>
</dbReference>
<dbReference type="NCBIfam" id="TIGR01525">
    <property type="entry name" value="ATPase-IB_hvy"/>
    <property type="match status" value="1"/>
</dbReference>
<feature type="transmembrane region" description="Helical" evidence="14">
    <location>
        <begin position="374"/>
        <end position="396"/>
    </location>
</feature>
<organism evidence="17 18">
    <name type="scientific">Muricoccus vinaceus</name>
    <dbReference type="NCBI Taxonomy" id="424704"/>
    <lineage>
        <taxon>Bacteria</taxon>
        <taxon>Pseudomonadati</taxon>
        <taxon>Pseudomonadota</taxon>
        <taxon>Alphaproteobacteria</taxon>
        <taxon>Acetobacterales</taxon>
        <taxon>Roseomonadaceae</taxon>
        <taxon>Muricoccus</taxon>
    </lineage>
</organism>
<dbReference type="SFLD" id="SFLDS00003">
    <property type="entry name" value="Haloacid_Dehalogenase"/>
    <property type="match status" value="1"/>
</dbReference>
<keyword evidence="6 14" id="KW-0479">Metal-binding</keyword>
<dbReference type="InterPro" id="IPR001757">
    <property type="entry name" value="P_typ_ATPase"/>
</dbReference>